<evidence type="ECO:0000259" key="5">
    <source>
        <dbReference type="PROSITE" id="PS50977"/>
    </source>
</evidence>
<dbReference type="InterPro" id="IPR036271">
    <property type="entry name" value="Tet_transcr_reg_TetR-rel_C_sf"/>
</dbReference>
<evidence type="ECO:0000256" key="2">
    <source>
        <dbReference type="ARBA" id="ARBA00023125"/>
    </source>
</evidence>
<evidence type="ECO:0000256" key="3">
    <source>
        <dbReference type="ARBA" id="ARBA00023163"/>
    </source>
</evidence>
<feature type="domain" description="HTH tetR-type" evidence="5">
    <location>
        <begin position="6"/>
        <end position="66"/>
    </location>
</feature>
<comment type="caution">
    <text evidence="6">The sequence shown here is derived from an EMBL/GenBank/DDBJ whole genome shotgun (WGS) entry which is preliminary data.</text>
</comment>
<reference evidence="6 7" key="1">
    <citation type="submission" date="2019-07" db="EMBL/GenBank/DDBJ databases">
        <title>Qingshengfaniella alkalisoli gen. nov., sp. nov., isolated from saline soil.</title>
        <authorList>
            <person name="Xu L."/>
            <person name="Huang X.-X."/>
            <person name="Sun J.-Q."/>
        </authorList>
    </citation>
    <scope>NUCLEOTIDE SEQUENCE [LARGE SCALE GENOMIC DNA]</scope>
    <source>
        <strain evidence="6 7">DSM 27279</strain>
    </source>
</reference>
<dbReference type="PROSITE" id="PS50977">
    <property type="entry name" value="HTH_TETR_2"/>
    <property type="match status" value="1"/>
</dbReference>
<dbReference type="AlphaFoldDB" id="A0A556ACS5"/>
<dbReference type="Pfam" id="PF00440">
    <property type="entry name" value="TetR_N"/>
    <property type="match status" value="1"/>
</dbReference>
<keyword evidence="7" id="KW-1185">Reference proteome</keyword>
<dbReference type="GO" id="GO:0003677">
    <property type="term" value="F:DNA binding"/>
    <property type="evidence" value="ECO:0007669"/>
    <property type="project" value="UniProtKB-UniRule"/>
</dbReference>
<dbReference type="Proteomes" id="UP000318405">
    <property type="component" value="Unassembled WGS sequence"/>
</dbReference>
<evidence type="ECO:0000313" key="6">
    <source>
        <dbReference type="EMBL" id="TSH90696.1"/>
    </source>
</evidence>
<dbReference type="PANTHER" id="PTHR47506">
    <property type="entry name" value="TRANSCRIPTIONAL REGULATORY PROTEIN"/>
    <property type="match status" value="1"/>
</dbReference>
<gene>
    <name evidence="6" type="ORF">FOZ76_23185</name>
</gene>
<keyword evidence="2 4" id="KW-0238">DNA-binding</keyword>
<dbReference type="PANTHER" id="PTHR47506:SF10">
    <property type="entry name" value="TRANSCRIPTIONAL REGULATORY PROTEIN"/>
    <property type="match status" value="1"/>
</dbReference>
<dbReference type="Gene3D" id="1.10.357.10">
    <property type="entry name" value="Tetracycline Repressor, domain 2"/>
    <property type="match status" value="1"/>
</dbReference>
<name>A0A556ACS5_9BURK</name>
<proteinExistence type="predicted"/>
<dbReference type="OrthoDB" id="270177at2"/>
<feature type="DNA-binding region" description="H-T-H motif" evidence="4">
    <location>
        <begin position="29"/>
        <end position="48"/>
    </location>
</feature>
<keyword evidence="3" id="KW-0804">Transcription</keyword>
<accession>A0A556ACS5</accession>
<keyword evidence="1" id="KW-0805">Transcription regulation</keyword>
<dbReference type="SUPFAM" id="SSF48498">
    <property type="entry name" value="Tetracyclin repressor-like, C-terminal domain"/>
    <property type="match status" value="1"/>
</dbReference>
<dbReference type="Gene3D" id="1.10.10.60">
    <property type="entry name" value="Homeodomain-like"/>
    <property type="match status" value="1"/>
</dbReference>
<dbReference type="SUPFAM" id="SSF46689">
    <property type="entry name" value="Homeodomain-like"/>
    <property type="match status" value="1"/>
</dbReference>
<organism evidence="6 7">
    <name type="scientific">Verticiella sediminum</name>
    <dbReference type="NCBI Taxonomy" id="1247510"/>
    <lineage>
        <taxon>Bacteria</taxon>
        <taxon>Pseudomonadati</taxon>
        <taxon>Pseudomonadota</taxon>
        <taxon>Betaproteobacteria</taxon>
        <taxon>Burkholderiales</taxon>
        <taxon>Alcaligenaceae</taxon>
        <taxon>Verticiella</taxon>
    </lineage>
</organism>
<dbReference type="InterPro" id="IPR009057">
    <property type="entry name" value="Homeodomain-like_sf"/>
</dbReference>
<evidence type="ECO:0000256" key="4">
    <source>
        <dbReference type="PROSITE-ProRule" id="PRU00335"/>
    </source>
</evidence>
<evidence type="ECO:0000256" key="1">
    <source>
        <dbReference type="ARBA" id="ARBA00023015"/>
    </source>
</evidence>
<protein>
    <submittedName>
        <fullName evidence="6">TetR/AcrR family transcriptional regulator</fullName>
    </submittedName>
</protein>
<evidence type="ECO:0000313" key="7">
    <source>
        <dbReference type="Proteomes" id="UP000318405"/>
    </source>
</evidence>
<dbReference type="InterPro" id="IPR001647">
    <property type="entry name" value="HTH_TetR"/>
</dbReference>
<dbReference type="EMBL" id="VLTJ01000039">
    <property type="protein sequence ID" value="TSH90696.1"/>
    <property type="molecule type" value="Genomic_DNA"/>
</dbReference>
<sequence>MARPREFNREEALDRAMRVFWEKGYAATSTDELLSAMNIGRQSLYNAFGDKRRIYLEALERYQSMTVSRHIDNLNGPASPLAGLKALLLGMIPEKNGGDPQGCMGVHAICEFGDEDRELAAVHGRTAPALGRHLLARIQEGQDAGELDMQMDAREAMSFVQIAMQGMQVANRAGVKSKELRSMANFVIDRLRAR</sequence>